<gene>
    <name evidence="1" type="ORF">IQ31_03669</name>
</gene>
<proteinExistence type="predicted"/>
<organism evidence="1 2">
    <name type="scientific">Sphingobacterium siyangense</name>
    <dbReference type="NCBI Taxonomy" id="459529"/>
    <lineage>
        <taxon>Bacteria</taxon>
        <taxon>Pseudomonadati</taxon>
        <taxon>Bacteroidota</taxon>
        <taxon>Sphingobacteriia</taxon>
        <taxon>Sphingobacteriales</taxon>
        <taxon>Sphingobacteriaceae</taxon>
        <taxon>Sphingobacterium</taxon>
    </lineage>
</organism>
<dbReference type="AlphaFoldDB" id="A0A562MCA4"/>
<dbReference type="Proteomes" id="UP000315908">
    <property type="component" value="Unassembled WGS sequence"/>
</dbReference>
<protein>
    <submittedName>
        <fullName evidence="1">SusD-like starch-binding protein associating with outer membrane</fullName>
    </submittedName>
</protein>
<dbReference type="InterPro" id="IPR041662">
    <property type="entry name" value="SusD-like_2"/>
</dbReference>
<reference evidence="1 2" key="1">
    <citation type="journal article" date="2015" name="Stand. Genomic Sci.">
        <title>Genomic Encyclopedia of Bacterial and Archaeal Type Strains, Phase III: the genomes of soil and plant-associated and newly described type strains.</title>
        <authorList>
            <person name="Whitman W.B."/>
            <person name="Woyke T."/>
            <person name="Klenk H.P."/>
            <person name="Zhou Y."/>
            <person name="Lilburn T.G."/>
            <person name="Beck B.J."/>
            <person name="De Vos P."/>
            <person name="Vandamme P."/>
            <person name="Eisen J.A."/>
            <person name="Garrity G."/>
            <person name="Hugenholtz P."/>
            <person name="Kyrpides N.C."/>
        </authorList>
    </citation>
    <scope>NUCLEOTIDE SEQUENCE [LARGE SCALE GENOMIC DNA]</scope>
    <source>
        <strain evidence="1 2">CGMCC 1.6855</strain>
    </source>
</reference>
<dbReference type="SUPFAM" id="SSF48452">
    <property type="entry name" value="TPR-like"/>
    <property type="match status" value="1"/>
</dbReference>
<name>A0A562MCA4_9SPHI</name>
<dbReference type="Pfam" id="PF12771">
    <property type="entry name" value="SusD-like_2"/>
    <property type="match status" value="1"/>
</dbReference>
<accession>A0A562MCA4</accession>
<evidence type="ECO:0000313" key="2">
    <source>
        <dbReference type="Proteomes" id="UP000315908"/>
    </source>
</evidence>
<evidence type="ECO:0000313" key="1">
    <source>
        <dbReference type="EMBL" id="TWI17523.1"/>
    </source>
</evidence>
<sequence>MLLVTSAFAACSDKLDINTNPVQPVTTSSNLRLPGVLGNMAYHLYSHARFSVYHSYYFTNRLGSTRAIEDTWNYNSITRMGAWRWHYYDVGSNVNGLIERAIEEGSTNYLGVAKIMLAFSYLTATDSFGDMPFTEAYSGSYYPKYDTQETIYAGIANLLDEGVAALDQESNKSLVMNSASDLVYAGDLQKWKAFAFAVKSRMLLHTANFTNNYDAVISNVNIALSNFDDAMIKYPESSSDLWEKNLWGETAAQPEWQFADIKNISANSLPTDFLMNALTIDAVAGKYDPRLYALTTPGENKKYLGAKESEGLSDLNLPTGTTYKDFATLTGGFWTADKSPYPFILKEELYFIKAEAEFYKGNATAAFEAWKQGVKINFSRLGIADGESLNYLSSSKVPQDAGELKISDIMMQKWLALYLQSETWVDMRRYNYSATAYPGVYYPKNALKEWGGRNIQRFPYDPQTEYVYNPQEIARLGATARDWCFNPVWWAEKSTLK</sequence>
<dbReference type="EMBL" id="VLKR01000021">
    <property type="protein sequence ID" value="TWI17523.1"/>
    <property type="molecule type" value="Genomic_DNA"/>
</dbReference>
<comment type="caution">
    <text evidence="1">The sequence shown here is derived from an EMBL/GenBank/DDBJ whole genome shotgun (WGS) entry which is preliminary data.</text>
</comment>
<dbReference type="InterPro" id="IPR011990">
    <property type="entry name" value="TPR-like_helical_dom_sf"/>
</dbReference>
<dbReference type="Gene3D" id="1.25.40.390">
    <property type="match status" value="1"/>
</dbReference>